<dbReference type="EMBL" id="BBJS01000014">
    <property type="protein sequence ID" value="GAN13164.1"/>
    <property type="molecule type" value="Genomic_DNA"/>
</dbReference>
<sequence length="57" mass="6004">MTREQFQSLRDLTLKALLLADELGASNVALWLDAALVELTGQGVPPPGASALLGEQN</sequence>
<reference evidence="1 2" key="1">
    <citation type="submission" date="2014-08" db="EMBL/GenBank/DDBJ databases">
        <title>Whole genome shotgun sequence of Sphingomonas paucimobilis NBRC 13935.</title>
        <authorList>
            <person name="Hosoyama A."/>
            <person name="Hashimoto M."/>
            <person name="Hosoyama Y."/>
            <person name="Noguchi M."/>
            <person name="Uohara A."/>
            <person name="Ohji S."/>
            <person name="Katano-Makiyama Y."/>
            <person name="Ichikawa N."/>
            <person name="Kimura A."/>
            <person name="Yamazoe A."/>
            <person name="Fujita N."/>
        </authorList>
    </citation>
    <scope>NUCLEOTIDE SEQUENCE [LARGE SCALE GENOMIC DNA]</scope>
    <source>
        <strain evidence="1 2">NBRC 13935</strain>
    </source>
</reference>
<evidence type="ECO:0000313" key="1">
    <source>
        <dbReference type="EMBL" id="GAN13164.1"/>
    </source>
</evidence>
<accession>A0A0C9N0T1</accession>
<protein>
    <submittedName>
        <fullName evidence="1">DNA, contig: SP614</fullName>
    </submittedName>
</protein>
<keyword evidence="2" id="KW-1185">Reference proteome</keyword>
<dbReference type="RefSeq" id="WP_007403427.1">
    <property type="nucleotide sequence ID" value="NZ_BBJS01000014.1"/>
</dbReference>
<comment type="caution">
    <text evidence="1">The sequence shown here is derived from an EMBL/GenBank/DDBJ whole genome shotgun (WGS) entry which is preliminary data.</text>
</comment>
<gene>
    <name evidence="1" type="ORF">SP6_14_03220</name>
</gene>
<dbReference type="GeneID" id="78529078"/>
<dbReference type="Proteomes" id="UP000032025">
    <property type="component" value="Unassembled WGS sequence"/>
</dbReference>
<name>A0A0C9N0T1_SPHPI</name>
<proteinExistence type="predicted"/>
<dbReference type="AlphaFoldDB" id="A0A0C9N0T1"/>
<evidence type="ECO:0000313" key="2">
    <source>
        <dbReference type="Proteomes" id="UP000032025"/>
    </source>
</evidence>
<organism evidence="1 2">
    <name type="scientific">Sphingomonas paucimobilis NBRC 13935</name>
    <dbReference type="NCBI Taxonomy" id="1219050"/>
    <lineage>
        <taxon>Bacteria</taxon>
        <taxon>Pseudomonadati</taxon>
        <taxon>Pseudomonadota</taxon>
        <taxon>Alphaproteobacteria</taxon>
        <taxon>Sphingomonadales</taxon>
        <taxon>Sphingomonadaceae</taxon>
        <taxon>Sphingomonas</taxon>
    </lineage>
</organism>